<dbReference type="FunFam" id="1.10.238.10:FF:000016">
    <property type="entry name" value="Dystrobrevin alpha"/>
    <property type="match status" value="1"/>
</dbReference>
<keyword evidence="4" id="KW-1003">Cell membrane</keyword>
<keyword evidence="10" id="KW-0770">Synapse</keyword>
<dbReference type="Proteomes" id="UP000550707">
    <property type="component" value="Unassembled WGS sequence"/>
</dbReference>
<evidence type="ECO:0000313" key="17">
    <source>
        <dbReference type="EMBL" id="KAF6471158.1"/>
    </source>
</evidence>
<comment type="caution">
    <text evidence="17">The sequence shown here is derived from an EMBL/GenBank/DDBJ whole genome shotgun (WGS) entry which is preliminary data.</text>
</comment>
<dbReference type="PIRSF" id="PIRSF038204">
    <property type="entry name" value="Distrobrevin"/>
    <property type="match status" value="1"/>
</dbReference>
<dbReference type="SMART" id="SM00291">
    <property type="entry name" value="ZnF_ZZ"/>
    <property type="match status" value="1"/>
</dbReference>
<evidence type="ECO:0000256" key="10">
    <source>
        <dbReference type="ARBA" id="ARBA00023018"/>
    </source>
</evidence>
<keyword evidence="7" id="KW-0479">Metal-binding</keyword>
<evidence type="ECO:0000313" key="18">
    <source>
        <dbReference type="Proteomes" id="UP000550707"/>
    </source>
</evidence>
<dbReference type="SUPFAM" id="SSF57850">
    <property type="entry name" value="RING/U-box"/>
    <property type="match status" value="1"/>
</dbReference>
<evidence type="ECO:0000256" key="8">
    <source>
        <dbReference type="ARBA" id="ARBA00022771"/>
    </source>
</evidence>
<dbReference type="AlphaFoldDB" id="A0A7J8HGA5"/>
<dbReference type="GO" id="GO:0099536">
    <property type="term" value="P:synaptic signaling"/>
    <property type="evidence" value="ECO:0007669"/>
    <property type="project" value="TreeGrafter"/>
</dbReference>
<keyword evidence="11 15" id="KW-0175">Coiled coil</keyword>
<dbReference type="EMBL" id="JACASF010000006">
    <property type="protein sequence ID" value="KAF6471158.1"/>
    <property type="molecule type" value="Genomic_DNA"/>
</dbReference>
<evidence type="ECO:0000256" key="15">
    <source>
        <dbReference type="SAM" id="Coils"/>
    </source>
</evidence>
<dbReference type="FunFam" id="3.30.60.90:FF:000002">
    <property type="entry name" value="Dystrobrevin alpha"/>
    <property type="match status" value="1"/>
</dbReference>
<reference evidence="17 18" key="1">
    <citation type="journal article" date="2020" name="Nature">
        <title>Six reference-quality genomes reveal evolution of bat adaptations.</title>
        <authorList>
            <person name="Jebb D."/>
            <person name="Huang Z."/>
            <person name="Pippel M."/>
            <person name="Hughes G.M."/>
            <person name="Lavrichenko K."/>
            <person name="Devanna P."/>
            <person name="Winkler S."/>
            <person name="Jermiin L.S."/>
            <person name="Skirmuntt E.C."/>
            <person name="Katzourakis A."/>
            <person name="Burkitt-Gray L."/>
            <person name="Ray D.A."/>
            <person name="Sullivan K.A.M."/>
            <person name="Roscito J.G."/>
            <person name="Kirilenko B.M."/>
            <person name="Davalos L.M."/>
            <person name="Corthals A.P."/>
            <person name="Power M.L."/>
            <person name="Jones G."/>
            <person name="Ransome R.D."/>
            <person name="Dechmann D.K.N."/>
            <person name="Locatelli A.G."/>
            <person name="Puechmaille S.J."/>
            <person name="Fedrigo O."/>
            <person name="Jarvis E.D."/>
            <person name="Hiller M."/>
            <person name="Vernes S.C."/>
            <person name="Myers E.W."/>
            <person name="Teeling E.C."/>
        </authorList>
    </citation>
    <scope>NUCLEOTIDE SEQUENCE [LARGE SCALE GENOMIC DNA]</scope>
    <source>
        <strain evidence="17">MMolMol1</strain>
        <tissue evidence="17">Muscle</tissue>
    </source>
</reference>
<evidence type="ECO:0000259" key="16">
    <source>
        <dbReference type="PROSITE" id="PS50135"/>
    </source>
</evidence>
<dbReference type="PANTHER" id="PTHR12268:SF19">
    <property type="entry name" value="DYSTROBREVIN ALPHA"/>
    <property type="match status" value="1"/>
</dbReference>
<evidence type="ECO:0000256" key="9">
    <source>
        <dbReference type="ARBA" id="ARBA00022833"/>
    </source>
</evidence>
<dbReference type="Pfam" id="PF00569">
    <property type="entry name" value="ZZ"/>
    <property type="match status" value="1"/>
</dbReference>
<evidence type="ECO:0000256" key="11">
    <source>
        <dbReference type="ARBA" id="ARBA00023054"/>
    </source>
</evidence>
<dbReference type="CDD" id="cd02334">
    <property type="entry name" value="ZZ_dystrophin"/>
    <property type="match status" value="1"/>
</dbReference>
<dbReference type="GO" id="GO:0045202">
    <property type="term" value="C:synapse"/>
    <property type="evidence" value="ECO:0007669"/>
    <property type="project" value="UniProtKB-SubCell"/>
</dbReference>
<proteinExistence type="inferred from homology"/>
<dbReference type="FunFam" id="1.10.238.10:FF:000014">
    <property type="entry name" value="Dystrobrevin alpha"/>
    <property type="match status" value="1"/>
</dbReference>
<dbReference type="InterPro" id="IPR011992">
    <property type="entry name" value="EF-hand-dom_pair"/>
</dbReference>
<evidence type="ECO:0000256" key="2">
    <source>
        <dbReference type="ARBA" id="ARBA00004496"/>
    </source>
</evidence>
<name>A0A7J8HGA5_MOLMO</name>
<sequence length="510" mass="58470">MIEDSGKRGNTMAERRQLFAEMRAQDLDRIRLSTYRTACKLRFVQKKCNLHLVDIWNVIEALRENALNNLDPNIELNVARLEAVLSTIFYQLNKRMPTTHQIHVEQSISLLLNFLLAAFDPEGHGKISVFAVKMALATLCGGKIMDKLRYIFSMISDSSGVMVYGRYDQFLREVLKLPTAVFEGPSFGYTEQSARSCFSQQKKVTLNGFLDTLMSDPPPQCLVWLPLLHRLANVENVFHPVECSFCHSESMMGFRYRCQQCHNYQLCQDCFWRGHAGGSHSNQHQMKEYTSWKSPAKKLTNALSKSLSCASSREPLHPMFPDQPEKPLNLAHIVPPRPVTSMNDTLFSHSVPSSGSPFITRSMLESSNRLDEEHRLIARYAARLAAESTSSQPTQQRSAPDISFTIDANKQQRQLIAELENKNREILQEIQRLRLEHEQASQPTPEKAQQNPTLLAELRLLRQRKDELEQRMSALQESRRELMVQLEGLMKLLKEEELKQGVSYVPYCRS</sequence>
<dbReference type="InterPro" id="IPR015153">
    <property type="entry name" value="EF-hand_dom_typ1"/>
</dbReference>
<dbReference type="Gene3D" id="3.30.60.90">
    <property type="match status" value="1"/>
</dbReference>
<evidence type="ECO:0000256" key="3">
    <source>
        <dbReference type="ARBA" id="ARBA00009563"/>
    </source>
</evidence>
<dbReference type="Gene3D" id="1.10.238.10">
    <property type="entry name" value="EF-hand"/>
    <property type="match status" value="2"/>
</dbReference>
<dbReference type="Pfam" id="PF09069">
    <property type="entry name" value="EF-hand_3"/>
    <property type="match status" value="1"/>
</dbReference>
<dbReference type="Pfam" id="PF09068">
    <property type="entry name" value="EF-hand_2"/>
    <property type="match status" value="1"/>
</dbReference>
<feature type="coiled-coil region" evidence="15">
    <location>
        <begin position="409"/>
        <end position="499"/>
    </location>
</feature>
<dbReference type="InterPro" id="IPR015154">
    <property type="entry name" value="EF-hand_dom_typ2"/>
</dbReference>
<accession>A0A7J8HGA5</accession>
<comment type="subcellular location">
    <subcellularLocation>
        <location evidence="1">Cell membrane</location>
    </subcellularLocation>
    <subcellularLocation>
        <location evidence="2">Cytoplasm</location>
    </subcellularLocation>
    <subcellularLocation>
        <location evidence="13">Synapse</location>
    </subcellularLocation>
</comment>
<evidence type="ECO:0000256" key="1">
    <source>
        <dbReference type="ARBA" id="ARBA00004236"/>
    </source>
</evidence>
<evidence type="ECO:0000256" key="12">
    <source>
        <dbReference type="ARBA" id="ARBA00023136"/>
    </source>
</evidence>
<evidence type="ECO:0000256" key="5">
    <source>
        <dbReference type="ARBA" id="ARBA00022490"/>
    </source>
</evidence>
<dbReference type="GO" id="GO:0005886">
    <property type="term" value="C:plasma membrane"/>
    <property type="evidence" value="ECO:0007669"/>
    <property type="project" value="UniProtKB-SubCell"/>
</dbReference>
<dbReference type="SUPFAM" id="SSF47473">
    <property type="entry name" value="EF-hand"/>
    <property type="match status" value="2"/>
</dbReference>
<dbReference type="PANTHER" id="PTHR12268">
    <property type="entry name" value="E3 UBIQUITIN-PROTEIN LIGASE KCMF1"/>
    <property type="match status" value="1"/>
</dbReference>
<gene>
    <name evidence="17" type="ORF">HJG59_004164</name>
</gene>
<evidence type="ECO:0000256" key="13">
    <source>
        <dbReference type="ARBA" id="ARBA00034103"/>
    </source>
</evidence>
<evidence type="ECO:0000256" key="14">
    <source>
        <dbReference type="PROSITE-ProRule" id="PRU00228"/>
    </source>
</evidence>
<keyword evidence="9" id="KW-0862">Zinc</keyword>
<dbReference type="CDD" id="cd16249">
    <property type="entry name" value="EFh_DTNA"/>
    <property type="match status" value="1"/>
</dbReference>
<evidence type="ECO:0000256" key="7">
    <source>
        <dbReference type="ARBA" id="ARBA00022723"/>
    </source>
</evidence>
<comment type="similarity">
    <text evidence="3">Belongs to the dystrophin family. Dystrobrevin subfamily.</text>
</comment>
<dbReference type="InterPro" id="IPR050774">
    <property type="entry name" value="KCMF1/Dystrophin"/>
</dbReference>
<dbReference type="GO" id="GO:0005737">
    <property type="term" value="C:cytoplasm"/>
    <property type="evidence" value="ECO:0007669"/>
    <property type="project" value="UniProtKB-SubCell"/>
</dbReference>
<keyword evidence="12" id="KW-0472">Membrane</keyword>
<keyword evidence="5" id="KW-0963">Cytoplasm</keyword>
<dbReference type="InterPro" id="IPR000433">
    <property type="entry name" value="Znf_ZZ"/>
</dbReference>
<keyword evidence="8 14" id="KW-0863">Zinc-finger</keyword>
<feature type="domain" description="ZZ-type" evidence="16">
    <location>
        <begin position="238"/>
        <end position="294"/>
    </location>
</feature>
<dbReference type="PROSITE" id="PS50135">
    <property type="entry name" value="ZF_ZZ_2"/>
    <property type="match status" value="1"/>
</dbReference>
<protein>
    <submittedName>
        <fullName evidence="17">Dystrobrevin alpha</fullName>
    </submittedName>
</protein>
<organism evidence="17 18">
    <name type="scientific">Molossus molossus</name>
    <name type="common">Pallas' mastiff bat</name>
    <name type="synonym">Vespertilio molossus</name>
    <dbReference type="NCBI Taxonomy" id="27622"/>
    <lineage>
        <taxon>Eukaryota</taxon>
        <taxon>Metazoa</taxon>
        <taxon>Chordata</taxon>
        <taxon>Craniata</taxon>
        <taxon>Vertebrata</taxon>
        <taxon>Euteleostomi</taxon>
        <taxon>Mammalia</taxon>
        <taxon>Eutheria</taxon>
        <taxon>Laurasiatheria</taxon>
        <taxon>Chiroptera</taxon>
        <taxon>Yangochiroptera</taxon>
        <taxon>Molossidae</taxon>
        <taxon>Molossus</taxon>
    </lineage>
</organism>
<dbReference type="InterPro" id="IPR043145">
    <property type="entry name" value="Znf_ZZ_sf"/>
</dbReference>
<dbReference type="InterPro" id="IPR017432">
    <property type="entry name" value="Distrobrevin"/>
</dbReference>
<evidence type="ECO:0000256" key="6">
    <source>
        <dbReference type="ARBA" id="ARBA00022553"/>
    </source>
</evidence>
<dbReference type="GO" id="GO:0008270">
    <property type="term" value="F:zinc ion binding"/>
    <property type="evidence" value="ECO:0007669"/>
    <property type="project" value="UniProtKB-KW"/>
</dbReference>
<keyword evidence="18" id="KW-1185">Reference proteome</keyword>
<evidence type="ECO:0000256" key="4">
    <source>
        <dbReference type="ARBA" id="ARBA00022475"/>
    </source>
</evidence>
<dbReference type="PROSITE" id="PS01357">
    <property type="entry name" value="ZF_ZZ_1"/>
    <property type="match status" value="1"/>
</dbReference>
<keyword evidence="6" id="KW-0597">Phosphoprotein</keyword>